<protein>
    <submittedName>
        <fullName evidence="2">Uncharacterized protein</fullName>
    </submittedName>
</protein>
<evidence type="ECO:0000256" key="1">
    <source>
        <dbReference type="SAM" id="MobiDB-lite"/>
    </source>
</evidence>
<proteinExistence type="predicted"/>
<comment type="caution">
    <text evidence="2">The sequence shown here is derived from an EMBL/GenBank/DDBJ whole genome shotgun (WGS) entry which is preliminary data.</text>
</comment>
<dbReference type="Proteomes" id="UP000811365">
    <property type="component" value="Unassembled WGS sequence"/>
</dbReference>
<dbReference type="AlphaFoldDB" id="A0A9E1GK02"/>
<reference evidence="2" key="1">
    <citation type="submission" date="2021-02" db="EMBL/GenBank/DDBJ databases">
        <title>Infant gut strain persistence is associated with maternal origin, phylogeny, and functional potential including surface adhesion and iron acquisition.</title>
        <authorList>
            <person name="Lou Y.C."/>
        </authorList>
    </citation>
    <scope>NUCLEOTIDE SEQUENCE</scope>
    <source>
        <strain evidence="2">L2_039_000G1_dasL2_039_000G1_maxbin2.maxbin.077</strain>
    </source>
</reference>
<evidence type="ECO:0000313" key="2">
    <source>
        <dbReference type="EMBL" id="MBS6621772.1"/>
    </source>
</evidence>
<dbReference type="InterPro" id="IPR049156">
    <property type="entry name" value="Phage_chap_TAC_15-like"/>
</dbReference>
<accession>A0A9E1GK02</accession>
<dbReference type="EMBL" id="JAGZYH010000019">
    <property type="protein sequence ID" value="MBS6621772.1"/>
    <property type="molecule type" value="Genomic_DNA"/>
</dbReference>
<name>A0A9E1GK02_9FIRM</name>
<feature type="region of interest" description="Disordered" evidence="1">
    <location>
        <begin position="162"/>
        <end position="184"/>
    </location>
</feature>
<evidence type="ECO:0000313" key="3">
    <source>
        <dbReference type="Proteomes" id="UP000811365"/>
    </source>
</evidence>
<gene>
    <name evidence="2" type="ORF">KH315_06355</name>
</gene>
<dbReference type="Pfam" id="PF21822">
    <property type="entry name" value="Phage_TAC_15"/>
    <property type="match status" value="1"/>
</dbReference>
<organism evidence="2 3">
    <name type="scientific">Faecalibacterium prausnitzii</name>
    <dbReference type="NCBI Taxonomy" id="853"/>
    <lineage>
        <taxon>Bacteria</taxon>
        <taxon>Bacillati</taxon>
        <taxon>Bacillota</taxon>
        <taxon>Clostridia</taxon>
        <taxon>Eubacteriales</taxon>
        <taxon>Oscillospiraceae</taxon>
        <taxon>Faecalibacterium</taxon>
    </lineage>
</organism>
<sequence>MRRMQTIEKVIGENTFYIRPFGAFAAANISGELAALLSPILAGIAPLFGGLDTGDGGSDAAANPLDMDIEEAMPAISSALSTISGDKIERMMRRLLIDQQNISVQGEDTDGNTVILDKDLADEVFCGELQDMFILCYEVIKLNFKGFFKRVGIQSGSLIDKLRKGTPTSENGETSTSDASASLS</sequence>
<feature type="compositionally biased region" description="Polar residues" evidence="1">
    <location>
        <begin position="166"/>
        <end position="184"/>
    </location>
</feature>